<protein>
    <submittedName>
        <fullName evidence="1">Uncharacterized protein</fullName>
    </submittedName>
</protein>
<reference evidence="1" key="2">
    <citation type="submission" date="2013-10" db="EMBL/GenBank/DDBJ databases">
        <authorList>
            <person name="Aslett M."/>
        </authorList>
    </citation>
    <scope>NUCLEOTIDE SEQUENCE [LARGE SCALE GENOMIC DNA]</scope>
    <source>
        <strain evidence="1">Houghton</strain>
    </source>
</reference>
<name>U6MQX5_9EIME</name>
<dbReference type="GeneID" id="25470787"/>
<keyword evidence="2" id="KW-1185">Reference proteome</keyword>
<dbReference type="Proteomes" id="UP000030754">
    <property type="component" value="Unassembled WGS sequence"/>
</dbReference>
<dbReference type="RefSeq" id="XP_013433965.1">
    <property type="nucleotide sequence ID" value="XM_013578511.1"/>
</dbReference>
<proteinExistence type="predicted"/>
<organism evidence="1 2">
    <name type="scientific">Eimeria necatrix</name>
    <dbReference type="NCBI Taxonomy" id="51315"/>
    <lineage>
        <taxon>Eukaryota</taxon>
        <taxon>Sar</taxon>
        <taxon>Alveolata</taxon>
        <taxon>Apicomplexa</taxon>
        <taxon>Conoidasida</taxon>
        <taxon>Coccidia</taxon>
        <taxon>Eucoccidiorida</taxon>
        <taxon>Eimeriorina</taxon>
        <taxon>Eimeriidae</taxon>
        <taxon>Eimeria</taxon>
    </lineage>
</organism>
<dbReference type="EMBL" id="HG723185">
    <property type="protein sequence ID" value="CDJ65498.1"/>
    <property type="molecule type" value="Genomic_DNA"/>
</dbReference>
<accession>U6MQX5</accession>
<evidence type="ECO:0000313" key="1">
    <source>
        <dbReference type="EMBL" id="CDJ65498.1"/>
    </source>
</evidence>
<reference evidence="1" key="1">
    <citation type="submission" date="2013-10" db="EMBL/GenBank/DDBJ databases">
        <title>Genomic analysis of the causative agents of coccidiosis in chickens.</title>
        <authorList>
            <person name="Reid A.J."/>
            <person name="Blake D."/>
            <person name="Billington K."/>
            <person name="Browne H."/>
            <person name="Dunn M."/>
            <person name="Hung S."/>
            <person name="Kawahara F."/>
            <person name="Miranda-Saavedra D."/>
            <person name="Mourier T."/>
            <person name="Nagra H."/>
            <person name="Otto T.D."/>
            <person name="Rawlings N."/>
            <person name="Sanchez A."/>
            <person name="Sanders M."/>
            <person name="Subramaniam C."/>
            <person name="Tay Y."/>
            <person name="Dear P."/>
            <person name="Doerig C."/>
            <person name="Gruber A."/>
            <person name="Parkinson J."/>
            <person name="Shirley M."/>
            <person name="Wan K.L."/>
            <person name="Berriman M."/>
            <person name="Tomley F."/>
            <person name="Pain A."/>
        </authorList>
    </citation>
    <scope>NUCLEOTIDE SEQUENCE [LARGE SCALE GENOMIC DNA]</scope>
    <source>
        <strain evidence="1">Houghton</strain>
    </source>
</reference>
<evidence type="ECO:0000313" key="2">
    <source>
        <dbReference type="Proteomes" id="UP000030754"/>
    </source>
</evidence>
<gene>
    <name evidence="1" type="ORF">ENH_00005960</name>
</gene>
<dbReference type="VEuPathDB" id="ToxoDB:ENH_00005960"/>
<sequence>MYAGDETITLD</sequence>